<organism evidence="3 4">
    <name type="scientific">Bacteroides oleiciplenus YIT 12058</name>
    <dbReference type="NCBI Taxonomy" id="742727"/>
    <lineage>
        <taxon>Bacteria</taxon>
        <taxon>Pseudomonadati</taxon>
        <taxon>Bacteroidota</taxon>
        <taxon>Bacteroidia</taxon>
        <taxon>Bacteroidales</taxon>
        <taxon>Bacteroidaceae</taxon>
        <taxon>Bacteroides</taxon>
    </lineage>
</organism>
<dbReference type="PANTHER" id="PTHR44119">
    <property type="entry name" value="MAGNESIUM-CHELATASE SUBUNIT CHLH, CHLOROPLASTIC"/>
    <property type="match status" value="1"/>
</dbReference>
<reference evidence="3 4" key="1">
    <citation type="submission" date="2012-09" db="EMBL/GenBank/DDBJ databases">
        <title>The Genome Sequence of Bacteroides oleiciplenus YIT 12058.</title>
        <authorList>
            <consortium name="The Broad Institute Genome Sequencing Platform"/>
            <person name="Earl A."/>
            <person name="Ward D."/>
            <person name="Feldgarden M."/>
            <person name="Gevers D."/>
            <person name="Morotomi M."/>
            <person name="Walker B."/>
            <person name="Young S.K."/>
            <person name="Zeng Q."/>
            <person name="Gargeya S."/>
            <person name="Fitzgerald M."/>
            <person name="Haas B."/>
            <person name="Abouelleil A."/>
            <person name="Alvarado L."/>
            <person name="Arachchi H.M."/>
            <person name="Berlin A.M."/>
            <person name="Chapman S.B."/>
            <person name="Goldberg J."/>
            <person name="Griggs A."/>
            <person name="Gujja S."/>
            <person name="Hansen M."/>
            <person name="Howarth C."/>
            <person name="Imamovic A."/>
            <person name="Larimer J."/>
            <person name="McCowen C."/>
            <person name="Montmayeur A."/>
            <person name="Murphy C."/>
            <person name="Neiman D."/>
            <person name="Pearson M."/>
            <person name="Priest M."/>
            <person name="Roberts A."/>
            <person name="Saif S."/>
            <person name="Shea T."/>
            <person name="Sisk P."/>
            <person name="Sykes S."/>
            <person name="Wortman J."/>
            <person name="Nusbaum C."/>
            <person name="Birren B."/>
        </authorList>
    </citation>
    <scope>NUCLEOTIDE SEQUENCE [LARGE SCALE GENOMIC DNA]</scope>
    <source>
        <strain evidence="3 4">YIT 12058</strain>
    </source>
</reference>
<dbReference type="Pfam" id="PF02514">
    <property type="entry name" value="CobN-Mg_chel"/>
    <property type="match status" value="1"/>
</dbReference>
<sequence>MFQGMKPGVSCLECQLTMNKKRTGIILGCIITIVITCFAAYNYWWAPTRILIINPLPAQAADIALNNDCRHIRVKCIKMEEMKDLSGYDAIMMYGRGLFLDETQVAELERVAAKGVPVFTNALRHFNFIVNHNINPEQQETLQMYFQNACRQNYRNALRYLRHISTPQRLGDRSFENPVELPNNLFYHQESGQYFKTPQELTEYLKQKQLYHEGGRNLAFISGISFPVEGTRAHIDTLISRLTQAGFNIYPITGSGKGREDLIRTLHPDGLIYLPMGRLGNDSLINWLHQENIPLFMPFPLVQPREEWLNPNIPVSGGTLTARVVVPEIDGGMAPLCISTQNENEEGYILHTPEPERMDALVEHISKYMSLRDKSNKNKRVAICYFKTPGKDALLASGMEVIPSLYNFLKRLRNEGYDVSGLPATVEEFGQRIHRDGAVMGSYAKGAQEQFLKTAHPVWLSTEQYEAWAKEVILPEKYKEVTDRYGDAPGHLLATEDSIAIACLRFGNVLLFPQPRPALGDDDFKLVHGMPVAPPHSYLAPYLYMQKGFKADALIHFGTHGNLEYTPGKNVGLSQADWSEALVGNLPHFYFYTTGNVGEGIIAKRRTHAVLVTHLTPPYAESGMRQRYNQLLDNIHKLLDEGTEGHRMLGMRVKKETVRLGLHRDLELDSVPDKPYTAEELERLDAFTEEIANEKMLGAYYTMGEPYSERDLLQTTLAVSADALAYETAKADRDKGRITTEQLQDFTYIAHHYLPVAKKRLTALLQNPPQDTAAIAPDLRPAVRYREQLISSTANEFNAMVRGLSGGTVLPAPGGDPVLNPNVLPTGRNMYSVNAETTPNPRAWEDGKRLAEATLKQYISKHREYPRKVSYTFWAGEFITTEGATLAQVFWMLGVEPVRDGQGRVVDLKLVPSEELGRPRVNVVVQVSGQLRDIAGSRLKLLTDAVRLASEARDEAYPNYVASGTVLQEKLLVEKGTSPKRAREMSVMRVFGPVNSGYSTGIMGYTEHSGSWDEEKEIAQGYLNNMGAAYGDEENWGDVQKDLFASALSETDVVIQPRQSNTWGPISLDHVYEFTGGLSLTVKTLTGKEPDAYMADYRNRTNRRMQETKEAIAVETRATILNPTFIQERMKGGAGSAQMFGEIFRNIFGWHVMRPSAMDKEVFNDLYRMYIQDENKLSIHEYFLRVNPASFQAMTAVMLESARKGYWKASPEQLKATAALHAQITREKGAACTEFVCDNAKLQMFVADNLDAKEKQEFNQDMKTVYETAAANGKDVVLKEKKMTPEQAAQKQKTNGLMIGGIVLIVFIGLVVLIKRKKT</sequence>
<feature type="transmembrane region" description="Helical" evidence="1">
    <location>
        <begin position="1296"/>
        <end position="1314"/>
    </location>
</feature>
<dbReference type="eggNOG" id="COG1429">
    <property type="taxonomic scope" value="Bacteria"/>
</dbReference>
<dbReference type="EMBL" id="ADLF01000001">
    <property type="protein sequence ID" value="EKU92781.1"/>
    <property type="molecule type" value="Genomic_DNA"/>
</dbReference>
<accession>K9EAC8</accession>
<dbReference type="PATRIC" id="fig|742727.4.peg.442"/>
<evidence type="ECO:0000256" key="1">
    <source>
        <dbReference type="SAM" id="Phobius"/>
    </source>
</evidence>
<dbReference type="STRING" id="742727.HMPREF9447_00438"/>
<protein>
    <recommendedName>
        <fullName evidence="2">CobN/magnesium chelatase domain-containing protein</fullName>
    </recommendedName>
</protein>
<name>K9EAC8_9BACE</name>
<dbReference type="CDD" id="cd10150">
    <property type="entry name" value="CobN_like"/>
    <property type="match status" value="1"/>
</dbReference>
<dbReference type="HOGENOM" id="CLU_002017_4_1_10"/>
<gene>
    <name evidence="3" type="ORF">HMPREF9447_00438</name>
</gene>
<keyword evidence="1" id="KW-0472">Membrane</keyword>
<evidence type="ECO:0000259" key="2">
    <source>
        <dbReference type="Pfam" id="PF02514"/>
    </source>
</evidence>
<dbReference type="PANTHER" id="PTHR44119:SF1">
    <property type="entry name" value="MAGNESIUM-CHELATASE SUBUNIT CHLH, CHLOROPLASTIC"/>
    <property type="match status" value="1"/>
</dbReference>
<comment type="caution">
    <text evidence="3">The sequence shown here is derived from an EMBL/GenBank/DDBJ whole genome shotgun (WGS) entry which is preliminary data.</text>
</comment>
<dbReference type="InterPro" id="IPR003672">
    <property type="entry name" value="CobN/Mg_chltase"/>
</dbReference>
<dbReference type="Proteomes" id="UP000009872">
    <property type="component" value="Unassembled WGS sequence"/>
</dbReference>
<proteinExistence type="predicted"/>
<feature type="transmembrane region" description="Helical" evidence="1">
    <location>
        <begin position="25"/>
        <end position="45"/>
    </location>
</feature>
<keyword evidence="1" id="KW-1133">Transmembrane helix</keyword>
<feature type="domain" description="CobN/magnesium chelatase" evidence="2">
    <location>
        <begin position="145"/>
        <end position="1214"/>
    </location>
</feature>
<keyword evidence="1" id="KW-0812">Transmembrane</keyword>
<evidence type="ECO:0000313" key="4">
    <source>
        <dbReference type="Proteomes" id="UP000009872"/>
    </source>
</evidence>
<keyword evidence="4" id="KW-1185">Reference proteome</keyword>
<evidence type="ECO:0000313" key="3">
    <source>
        <dbReference type="EMBL" id="EKU92781.1"/>
    </source>
</evidence>